<dbReference type="EMBL" id="QPKB01000009">
    <property type="protein sequence ID" value="RWR92490.1"/>
    <property type="molecule type" value="Genomic_DNA"/>
</dbReference>
<dbReference type="OrthoDB" id="1937861at2759"/>
<evidence type="ECO:0000313" key="2">
    <source>
        <dbReference type="EMBL" id="RWR92490.1"/>
    </source>
</evidence>
<evidence type="ECO:0000313" key="3">
    <source>
        <dbReference type="Proteomes" id="UP000283530"/>
    </source>
</evidence>
<name>A0A443PNZ4_9MAGN</name>
<comment type="caution">
    <text evidence="2">The sequence shown here is derived from an EMBL/GenBank/DDBJ whole genome shotgun (WGS) entry which is preliminary data.</text>
</comment>
<sequence>MFTEGLDRNALRWVREGSRINSIHNMRSGIGGFGLPPAKFQTAHIPISRPIHVDAEDSGFASDMDVSTDSEEEIYGGRYSLDSSPQDDKVNRVPNGNGNAGRFGNSNLRQQNYMSDPVYSDFSSSKETIGRQQQGRGTNGVGPGVGRYPVGGDDYSEDESSDSPRSSEFPTHMGNKRGEIPSRVNYRSDGYSSGVPLQTNVPANVEKGKCLLWPLFLIGFSAEVVG</sequence>
<reference evidence="2 3" key="1">
    <citation type="journal article" date="2019" name="Nat. Plants">
        <title>Stout camphor tree genome fills gaps in understanding of flowering plant genome evolution.</title>
        <authorList>
            <person name="Chaw S.M."/>
            <person name="Liu Y.C."/>
            <person name="Wu Y.W."/>
            <person name="Wang H.Y."/>
            <person name="Lin C.I."/>
            <person name="Wu C.S."/>
            <person name="Ke H.M."/>
            <person name="Chang L.Y."/>
            <person name="Hsu C.Y."/>
            <person name="Yang H.T."/>
            <person name="Sudianto E."/>
            <person name="Hsu M.H."/>
            <person name="Wu K.P."/>
            <person name="Wang L.N."/>
            <person name="Leebens-Mack J.H."/>
            <person name="Tsai I.J."/>
        </authorList>
    </citation>
    <scope>NUCLEOTIDE SEQUENCE [LARGE SCALE GENOMIC DNA]</scope>
    <source>
        <strain evidence="3">cv. Chaw 1501</strain>
        <tissue evidence="2">Young leaves</tissue>
    </source>
</reference>
<feature type="compositionally biased region" description="Polar residues" evidence="1">
    <location>
        <begin position="121"/>
        <end position="134"/>
    </location>
</feature>
<dbReference type="Proteomes" id="UP000283530">
    <property type="component" value="Unassembled WGS sequence"/>
</dbReference>
<proteinExistence type="predicted"/>
<keyword evidence="3" id="KW-1185">Reference proteome</keyword>
<evidence type="ECO:0000256" key="1">
    <source>
        <dbReference type="SAM" id="MobiDB-lite"/>
    </source>
</evidence>
<organism evidence="2 3">
    <name type="scientific">Cinnamomum micranthum f. kanehirae</name>
    <dbReference type="NCBI Taxonomy" id="337451"/>
    <lineage>
        <taxon>Eukaryota</taxon>
        <taxon>Viridiplantae</taxon>
        <taxon>Streptophyta</taxon>
        <taxon>Embryophyta</taxon>
        <taxon>Tracheophyta</taxon>
        <taxon>Spermatophyta</taxon>
        <taxon>Magnoliopsida</taxon>
        <taxon>Magnoliidae</taxon>
        <taxon>Laurales</taxon>
        <taxon>Lauraceae</taxon>
        <taxon>Cinnamomum</taxon>
    </lineage>
</organism>
<accession>A0A443PNZ4</accession>
<feature type="region of interest" description="Disordered" evidence="1">
    <location>
        <begin position="77"/>
        <end position="187"/>
    </location>
</feature>
<feature type="compositionally biased region" description="Polar residues" evidence="1">
    <location>
        <begin position="104"/>
        <end position="114"/>
    </location>
</feature>
<dbReference type="AlphaFoldDB" id="A0A443PNZ4"/>
<gene>
    <name evidence="2" type="ORF">CKAN_02170300</name>
</gene>
<protein>
    <submittedName>
        <fullName evidence="2">Pesticidal crystal cry8Ba</fullName>
    </submittedName>
</protein>